<dbReference type="RefSeq" id="WP_007474428.1">
    <property type="nucleotide sequence ID" value="NZ_ABCJ01000003.1"/>
</dbReference>
<dbReference type="Gene3D" id="3.10.350.10">
    <property type="entry name" value="LysM domain"/>
    <property type="match status" value="2"/>
</dbReference>
<gene>
    <name evidence="2" type="ORF">CMTB2_01344</name>
</gene>
<dbReference type="SUPFAM" id="SSF54106">
    <property type="entry name" value="LysM domain"/>
    <property type="match status" value="2"/>
</dbReference>
<accession>A0AAI9F2L0</accession>
<feature type="domain" description="LysM" evidence="1">
    <location>
        <begin position="64"/>
        <end position="108"/>
    </location>
</feature>
<dbReference type="InterPro" id="IPR018392">
    <property type="entry name" value="LysM"/>
</dbReference>
<evidence type="ECO:0000313" key="2">
    <source>
        <dbReference type="EMBL" id="EDM23870.1"/>
    </source>
</evidence>
<evidence type="ECO:0000259" key="1">
    <source>
        <dbReference type="PROSITE" id="PS51782"/>
    </source>
</evidence>
<dbReference type="CDD" id="cd00118">
    <property type="entry name" value="LysM"/>
    <property type="match status" value="2"/>
</dbReference>
<reference evidence="2 3" key="1">
    <citation type="journal article" date="2011" name="Stand. Genomic Sci.">
        <title>Draft genome sequence of Caminibacter mediatlanticus strain TB-2, an epsilonproteobacterium isolated from a deep-sea hydrothermal vent.</title>
        <authorList>
            <person name="Giovannelli D."/>
            <person name="Ferriera S."/>
            <person name="Johnson J."/>
            <person name="Kravitz S."/>
            <person name="Perez-Rodriguez I."/>
            <person name="Ricci J."/>
            <person name="O'Brien C."/>
            <person name="Voordeckers J.W."/>
            <person name="Bini E."/>
            <person name="Vetriani C."/>
        </authorList>
    </citation>
    <scope>NUCLEOTIDE SEQUENCE [LARGE SCALE GENOMIC DNA]</scope>
    <source>
        <strain evidence="2 3">TB-2</strain>
    </source>
</reference>
<dbReference type="Pfam" id="PF01476">
    <property type="entry name" value="LysM"/>
    <property type="match status" value="2"/>
</dbReference>
<dbReference type="AlphaFoldDB" id="A0AAI9F2L0"/>
<dbReference type="PROSITE" id="PS51782">
    <property type="entry name" value="LYSM"/>
    <property type="match status" value="2"/>
</dbReference>
<evidence type="ECO:0000313" key="3">
    <source>
        <dbReference type="Proteomes" id="UP000003288"/>
    </source>
</evidence>
<dbReference type="Proteomes" id="UP000003288">
    <property type="component" value="Unassembled WGS sequence"/>
</dbReference>
<proteinExistence type="predicted"/>
<dbReference type="InterPro" id="IPR036779">
    <property type="entry name" value="LysM_dom_sf"/>
</dbReference>
<feature type="non-terminal residue" evidence="2">
    <location>
        <position position="1"/>
    </location>
</feature>
<dbReference type="GO" id="GO:0008932">
    <property type="term" value="F:lytic endotransglycosylase activity"/>
    <property type="evidence" value="ECO:0007669"/>
    <property type="project" value="TreeGrafter"/>
</dbReference>
<dbReference type="EMBL" id="ABCJ01000003">
    <property type="protein sequence ID" value="EDM23870.1"/>
    <property type="molecule type" value="Genomic_DNA"/>
</dbReference>
<feature type="domain" description="LysM" evidence="1">
    <location>
        <begin position="113"/>
        <end position="156"/>
    </location>
</feature>
<name>A0AAI9F2L0_9BACT</name>
<dbReference type="PANTHER" id="PTHR33734">
    <property type="entry name" value="LYSM DOMAIN-CONTAINING GPI-ANCHORED PROTEIN 2"/>
    <property type="match status" value="1"/>
</dbReference>
<dbReference type="SMART" id="SM00257">
    <property type="entry name" value="LysM"/>
    <property type="match status" value="2"/>
</dbReference>
<organism evidence="2 3">
    <name type="scientific">Caminibacter mediatlanticus TB-2</name>
    <dbReference type="NCBI Taxonomy" id="391592"/>
    <lineage>
        <taxon>Bacteria</taxon>
        <taxon>Pseudomonadati</taxon>
        <taxon>Campylobacterota</taxon>
        <taxon>Epsilonproteobacteria</taxon>
        <taxon>Nautiliales</taxon>
        <taxon>Nautiliaceae</taxon>
        <taxon>Caminibacter</taxon>
    </lineage>
</organism>
<keyword evidence="2" id="KW-0449">Lipoprotein</keyword>
<comment type="caution">
    <text evidence="2">The sequence shown here is derived from an EMBL/GenBank/DDBJ whole genome shotgun (WGS) entry which is preliminary data.</text>
</comment>
<dbReference type="PANTHER" id="PTHR33734:SF22">
    <property type="entry name" value="MEMBRANE-BOUND LYTIC MUREIN TRANSGLYCOSYLASE D"/>
    <property type="match status" value="1"/>
</dbReference>
<protein>
    <submittedName>
        <fullName evidence="2">Lipoprotein</fullName>
    </submittedName>
</protein>
<sequence>VNVSPGTSLYYVARFLNINYKNLRKKNMQLKYSFTPPYKYYIYIPYKKLAFFKTHFKSKGRFLYVYKVKKGDTLLKIAKMYGIKVKMIKDYNKLGKYLRVNQKLIIPLNERFVKYKVKPGDTLNKIALKFGVSYKKIKRINRLKSNIIRVGEVIKIPQKL</sequence>